<accession>A0ABQ9HY45</accession>
<sequence>MVRLLATHLGEPGSIADGVALGFPHVGILQHDAAGRRVSSEISRFPRPCIQALLPTHAALSPSAFKTSMLSATRISSLTQKLRHGDIKPEVLRVGLVSRSLPPAGQLKSVHGKVSTFEALCKRMFCILFYSVNISQSYIRTMWRRPLVRFHGNCEGYPAVKPAEQVTANLCQICPAWTCGGVAVPNTRALPTKETWSLSLSLSLCLYVRVEMKHAPLFAVGNCTSHASCTAAQPSSPLLLTETYVPLGETFAELLWGSSLLYTSSKPVGNMSHKTESLITWEILRHHYGTVNRYTCDVIRDPKPMSVIEVNMEQRRNEGVGETGDPEKTRRRTAASGTIPTCENSVIRQGIEPAIEVGLVVAVVEISQAEGSLEGTLSPEKCRRSQWRHISGTESACRDSRSWVVPRQDHGFLCVTGFNPAGSLQQVVFVMDDDSGQRVFSAISRFPPLNFDAAPFSLLSPSLDLKTSQLRVAQISQLNSGCEGPRWLWEGSGGWVTVSVRSSELVTWYISRVHLRTD</sequence>
<comment type="caution">
    <text evidence="2">The sequence shown here is derived from an EMBL/GenBank/DDBJ whole genome shotgun (WGS) entry which is preliminary data.</text>
</comment>
<proteinExistence type="predicted"/>
<name>A0ABQ9HY45_9NEOP</name>
<gene>
    <name evidence="2" type="ORF">PR048_008801</name>
</gene>
<organism evidence="2 3">
    <name type="scientific">Dryococelus australis</name>
    <dbReference type="NCBI Taxonomy" id="614101"/>
    <lineage>
        <taxon>Eukaryota</taxon>
        <taxon>Metazoa</taxon>
        <taxon>Ecdysozoa</taxon>
        <taxon>Arthropoda</taxon>
        <taxon>Hexapoda</taxon>
        <taxon>Insecta</taxon>
        <taxon>Pterygota</taxon>
        <taxon>Neoptera</taxon>
        <taxon>Polyneoptera</taxon>
        <taxon>Phasmatodea</taxon>
        <taxon>Verophasmatodea</taxon>
        <taxon>Anareolatae</taxon>
        <taxon>Phasmatidae</taxon>
        <taxon>Eurycanthinae</taxon>
        <taxon>Dryococelus</taxon>
    </lineage>
</organism>
<dbReference type="Proteomes" id="UP001159363">
    <property type="component" value="Chromosome 3"/>
</dbReference>
<evidence type="ECO:0000313" key="2">
    <source>
        <dbReference type="EMBL" id="KAJ8889303.1"/>
    </source>
</evidence>
<feature type="region of interest" description="Disordered" evidence="1">
    <location>
        <begin position="317"/>
        <end position="337"/>
    </location>
</feature>
<evidence type="ECO:0000313" key="3">
    <source>
        <dbReference type="Proteomes" id="UP001159363"/>
    </source>
</evidence>
<evidence type="ECO:0000256" key="1">
    <source>
        <dbReference type="SAM" id="MobiDB-lite"/>
    </source>
</evidence>
<dbReference type="EMBL" id="JARBHB010000003">
    <property type="protein sequence ID" value="KAJ8889303.1"/>
    <property type="molecule type" value="Genomic_DNA"/>
</dbReference>
<keyword evidence="3" id="KW-1185">Reference proteome</keyword>
<reference evidence="2 3" key="1">
    <citation type="submission" date="2023-02" db="EMBL/GenBank/DDBJ databases">
        <title>LHISI_Scaffold_Assembly.</title>
        <authorList>
            <person name="Stuart O.P."/>
            <person name="Cleave R."/>
            <person name="Magrath M.J.L."/>
            <person name="Mikheyev A.S."/>
        </authorList>
    </citation>
    <scope>NUCLEOTIDE SEQUENCE [LARGE SCALE GENOMIC DNA]</scope>
    <source>
        <strain evidence="2">Daus_M_001</strain>
        <tissue evidence="2">Leg muscle</tissue>
    </source>
</reference>
<protein>
    <submittedName>
        <fullName evidence="2">Uncharacterized protein</fullName>
    </submittedName>
</protein>